<feature type="domain" description="DAGKc" evidence="12">
    <location>
        <begin position="76"/>
        <end position="206"/>
    </location>
</feature>
<evidence type="ECO:0000256" key="2">
    <source>
        <dbReference type="ARBA" id="ARBA00022516"/>
    </source>
</evidence>
<gene>
    <name evidence="13" type="ORF">NEPTK9_000940</name>
</gene>
<dbReference type="Proteomes" id="UP001194714">
    <property type="component" value="Unassembled WGS sequence"/>
</dbReference>
<evidence type="ECO:0000313" key="13">
    <source>
        <dbReference type="EMBL" id="MBF5059426.1"/>
    </source>
</evidence>
<evidence type="ECO:0000256" key="9">
    <source>
        <dbReference type="ARBA" id="ARBA00023098"/>
    </source>
</evidence>
<comment type="caution">
    <text evidence="13">The sequence shown here is derived from an EMBL/GenBank/DDBJ whole genome shotgun (WGS) entry which is preliminary data.</text>
</comment>
<keyword evidence="8" id="KW-0460">Magnesium</keyword>
<sequence length="368" mass="40508">MFAMKQLFSFIVLLLTTCGALQCKDLGTRKFLESEGQARQNQIFLNDESHSQSAMGEEERTSGEAAAVHRLQKLSCIEGKVVFIVNPISGLGKQKKIKQLVRKNLDQKLFEYEILYTKRPHHATELSREAVKRGATIVVAVGGDGSVNEVAQGMIGSQAALAIVPTGSGNGFALSFNIPKDPAKAIQVINEMSDQWVDTVKINDKSYLGVAGVGFDADVSRTFSNSGKRGPASYLLAVLSELPNYKPQNYDLVVDGIPLHKKAFLICFANSNQYGNNAFIAPSAKVDDGFLDVIIWKEFPPHAAPKLVHDLFTKHLDDSKYTETFRCQEVILKKPHQTLHIDGEPCDFEGDVYIRVLPSSLKVITPRG</sequence>
<evidence type="ECO:0000256" key="7">
    <source>
        <dbReference type="ARBA" id="ARBA00022840"/>
    </source>
</evidence>
<keyword evidence="2" id="KW-0444">Lipid biosynthesis</keyword>
<evidence type="ECO:0000313" key="14">
    <source>
        <dbReference type="Proteomes" id="UP001194714"/>
    </source>
</evidence>
<dbReference type="SUPFAM" id="SSF111331">
    <property type="entry name" value="NAD kinase/diacylglycerol kinase-like"/>
    <property type="match status" value="1"/>
</dbReference>
<dbReference type="SMART" id="SM00046">
    <property type="entry name" value="DAGKc"/>
    <property type="match status" value="1"/>
</dbReference>
<evidence type="ECO:0000256" key="10">
    <source>
        <dbReference type="ARBA" id="ARBA00023209"/>
    </source>
</evidence>
<dbReference type="Gene3D" id="2.60.200.40">
    <property type="match status" value="1"/>
</dbReference>
<organism evidence="13 14">
    <name type="scientific">Candidatus Neptunichlamydia vexilliferae</name>
    <dbReference type="NCBI Taxonomy" id="1651774"/>
    <lineage>
        <taxon>Bacteria</taxon>
        <taxon>Pseudomonadati</taxon>
        <taxon>Chlamydiota</taxon>
        <taxon>Chlamydiia</taxon>
        <taxon>Parachlamydiales</taxon>
        <taxon>Simkaniaceae</taxon>
        <taxon>Candidatus Neptunichlamydia</taxon>
    </lineage>
</organism>
<dbReference type="PANTHER" id="PTHR12358">
    <property type="entry name" value="SPHINGOSINE KINASE"/>
    <property type="match status" value="1"/>
</dbReference>
<dbReference type="PROSITE" id="PS50146">
    <property type="entry name" value="DAGK"/>
    <property type="match status" value="1"/>
</dbReference>
<keyword evidence="4" id="KW-0479">Metal-binding</keyword>
<dbReference type="InterPro" id="IPR005218">
    <property type="entry name" value="Diacylglycerol/lipid_kinase"/>
</dbReference>
<dbReference type="EMBL" id="JAAEJV010000021">
    <property type="protein sequence ID" value="MBF5059426.1"/>
    <property type="molecule type" value="Genomic_DNA"/>
</dbReference>
<dbReference type="InterPro" id="IPR016064">
    <property type="entry name" value="NAD/diacylglycerol_kinase_sf"/>
</dbReference>
<dbReference type="Pfam" id="PF19279">
    <property type="entry name" value="YegS_C"/>
    <property type="match status" value="1"/>
</dbReference>
<keyword evidence="7" id="KW-0067">ATP-binding</keyword>
<evidence type="ECO:0000256" key="11">
    <source>
        <dbReference type="ARBA" id="ARBA00023264"/>
    </source>
</evidence>
<keyword evidence="14" id="KW-1185">Reference proteome</keyword>
<protein>
    <recommendedName>
        <fullName evidence="12">DAGKc domain-containing protein</fullName>
    </recommendedName>
</protein>
<dbReference type="InterPro" id="IPR017438">
    <property type="entry name" value="ATP-NAD_kinase_N"/>
</dbReference>
<evidence type="ECO:0000256" key="5">
    <source>
        <dbReference type="ARBA" id="ARBA00022741"/>
    </source>
</evidence>
<dbReference type="InterPro" id="IPR001206">
    <property type="entry name" value="Diacylglycerol_kinase_cat_dom"/>
</dbReference>
<dbReference type="Gene3D" id="3.40.50.10330">
    <property type="entry name" value="Probable inorganic polyphosphate/atp-NAD kinase, domain 1"/>
    <property type="match status" value="1"/>
</dbReference>
<dbReference type="InterPro" id="IPR050187">
    <property type="entry name" value="Lipid_Phosphate_FormReg"/>
</dbReference>
<dbReference type="PANTHER" id="PTHR12358:SF106">
    <property type="entry name" value="LIPID KINASE YEGS"/>
    <property type="match status" value="1"/>
</dbReference>
<evidence type="ECO:0000256" key="1">
    <source>
        <dbReference type="ARBA" id="ARBA00001946"/>
    </source>
</evidence>
<dbReference type="Pfam" id="PF00781">
    <property type="entry name" value="DAGK_cat"/>
    <property type="match status" value="1"/>
</dbReference>
<accession>A0ABS0AZ72</accession>
<proteinExistence type="predicted"/>
<evidence type="ECO:0000256" key="8">
    <source>
        <dbReference type="ARBA" id="ARBA00022842"/>
    </source>
</evidence>
<evidence type="ECO:0000256" key="4">
    <source>
        <dbReference type="ARBA" id="ARBA00022723"/>
    </source>
</evidence>
<dbReference type="NCBIfam" id="TIGR00147">
    <property type="entry name" value="YegS/Rv2252/BmrU family lipid kinase"/>
    <property type="match status" value="1"/>
</dbReference>
<reference evidence="13 14" key="1">
    <citation type="submission" date="2020-01" db="EMBL/GenBank/DDBJ databases">
        <title>Draft genome sequence of Cand. Neptunochlamydia vexilliferae K9.</title>
        <authorList>
            <person name="Schulz F."/>
            <person name="Koestlbacher S."/>
            <person name="Wascher F."/>
            <person name="Pizzetti I."/>
            <person name="Horn M."/>
        </authorList>
    </citation>
    <scope>NUCLEOTIDE SEQUENCE [LARGE SCALE GENOMIC DNA]</scope>
    <source>
        <strain evidence="13 14">K9</strain>
    </source>
</reference>
<keyword evidence="11" id="KW-1208">Phospholipid metabolism</keyword>
<keyword evidence="5" id="KW-0547">Nucleotide-binding</keyword>
<evidence type="ECO:0000256" key="3">
    <source>
        <dbReference type="ARBA" id="ARBA00022679"/>
    </source>
</evidence>
<comment type="cofactor">
    <cofactor evidence="1">
        <name>Mg(2+)</name>
        <dbReference type="ChEBI" id="CHEBI:18420"/>
    </cofactor>
</comment>
<evidence type="ECO:0000259" key="12">
    <source>
        <dbReference type="PROSITE" id="PS50146"/>
    </source>
</evidence>
<name>A0ABS0AZ72_9BACT</name>
<keyword evidence="10" id="KW-0594">Phospholipid biosynthesis</keyword>
<keyword evidence="6" id="KW-0418">Kinase</keyword>
<keyword evidence="3" id="KW-0808">Transferase</keyword>
<keyword evidence="9" id="KW-0443">Lipid metabolism</keyword>
<dbReference type="InterPro" id="IPR045540">
    <property type="entry name" value="YegS/DAGK_C"/>
</dbReference>
<evidence type="ECO:0000256" key="6">
    <source>
        <dbReference type="ARBA" id="ARBA00022777"/>
    </source>
</evidence>